<evidence type="ECO:0000313" key="6">
    <source>
        <dbReference type="EMBL" id="QGL45597.1"/>
    </source>
</evidence>
<dbReference type="InterPro" id="IPR028098">
    <property type="entry name" value="Glyco_trans_4-like_N"/>
</dbReference>
<dbReference type="Pfam" id="PF13439">
    <property type="entry name" value="Glyco_transf_4"/>
    <property type="match status" value="1"/>
</dbReference>
<dbReference type="Proteomes" id="UP000477779">
    <property type="component" value="Unassembled WGS sequence"/>
</dbReference>
<evidence type="ECO:0000256" key="2">
    <source>
        <dbReference type="ARBA" id="ARBA00022679"/>
    </source>
</evidence>
<name>A0AAJ2ZJI9_9ACTN</name>
<evidence type="ECO:0000259" key="4">
    <source>
        <dbReference type="Pfam" id="PF13439"/>
    </source>
</evidence>
<protein>
    <submittedName>
        <fullName evidence="5 6">Glycosyltransferase</fullName>
    </submittedName>
</protein>
<evidence type="ECO:0000259" key="3">
    <source>
        <dbReference type="Pfam" id="PF00534"/>
    </source>
</evidence>
<proteinExistence type="predicted"/>
<dbReference type="EMBL" id="JAAHBZ010000013">
    <property type="protein sequence ID" value="NES30896.1"/>
    <property type="molecule type" value="Genomic_DNA"/>
</dbReference>
<feature type="domain" description="Glycosyltransferase subfamily 4-like N-terminal" evidence="4">
    <location>
        <begin position="18"/>
        <end position="177"/>
    </location>
</feature>
<organism evidence="5 8">
    <name type="scientific">Micromonospora terminaliae</name>
    <dbReference type="NCBI Taxonomy" id="1914461"/>
    <lineage>
        <taxon>Bacteria</taxon>
        <taxon>Bacillati</taxon>
        <taxon>Actinomycetota</taxon>
        <taxon>Actinomycetes</taxon>
        <taxon>Micromonosporales</taxon>
        <taxon>Micromonosporaceae</taxon>
        <taxon>Micromonospora</taxon>
    </lineage>
</organism>
<accession>A0AAJ2ZJI9</accession>
<dbReference type="GO" id="GO:0016757">
    <property type="term" value="F:glycosyltransferase activity"/>
    <property type="evidence" value="ECO:0007669"/>
    <property type="project" value="UniProtKB-KW"/>
</dbReference>
<keyword evidence="2" id="KW-0808">Transferase</keyword>
<dbReference type="Pfam" id="PF00534">
    <property type="entry name" value="Glycos_transf_1"/>
    <property type="match status" value="1"/>
</dbReference>
<gene>
    <name evidence="5" type="ORF">G3561_25490</name>
    <name evidence="6" type="ORF">GCE86_00155</name>
</gene>
<evidence type="ECO:0000313" key="7">
    <source>
        <dbReference type="Proteomes" id="UP000402241"/>
    </source>
</evidence>
<keyword evidence="1" id="KW-0328">Glycosyltransferase</keyword>
<reference evidence="5 8" key="2">
    <citation type="submission" date="2020-02" db="EMBL/GenBank/DDBJ databases">
        <title>WGS of Micromonospora spp. isolated from hot spring.</title>
        <authorList>
            <person name="Thawai C."/>
        </authorList>
    </citation>
    <scope>NUCLEOTIDE SEQUENCE [LARGE SCALE GENOMIC DNA]</scope>
    <source>
        <strain evidence="5 8">TMS7</strain>
    </source>
</reference>
<sequence length="368" mass="38600">MNVAEPTTTVVDASGVGPGGITRTLTEVVRHWPAGQRLVVVAAPAGWQLPAGHVAEVELLSRQVAGRGQAIGRAAASLRAITGRLKPGARVLSMSPSAAILGSRLPVTTVVHDLAFRLWPHDLSAAVRRYRQISYGTAVRRSSLLICVSARTRHDLAGLYAVPEERTAVWHPGSDLAASPGDPPAPLVELRRRGGSWLVVAGHAPHKGVELAVDALPSLPGQVLVVLTGGNRVQRYDDAVRRAGVADRVLFLDHLPESQYAATVGGAAAFLMPSHFEGYGLPAAEALRLGTPTVVSPDPALHEATGGRAVRMTAWTPQALVAAVTEAAARPRPTPDRHGRSWRTSVAELADLIAASAGPRPAAARATR</sequence>
<evidence type="ECO:0000313" key="5">
    <source>
        <dbReference type="EMBL" id="NES30896.1"/>
    </source>
</evidence>
<dbReference type="Proteomes" id="UP000402241">
    <property type="component" value="Chromosome"/>
</dbReference>
<dbReference type="PANTHER" id="PTHR46401:SF8">
    <property type="entry name" value="BLL6006 PROTEIN"/>
    <property type="match status" value="1"/>
</dbReference>
<dbReference type="EMBL" id="CP045309">
    <property type="protein sequence ID" value="QGL45597.1"/>
    <property type="molecule type" value="Genomic_DNA"/>
</dbReference>
<dbReference type="Gene3D" id="3.40.50.2000">
    <property type="entry name" value="Glycogen Phosphorylase B"/>
    <property type="match status" value="2"/>
</dbReference>
<dbReference type="PANTHER" id="PTHR46401">
    <property type="entry name" value="GLYCOSYLTRANSFERASE WBBK-RELATED"/>
    <property type="match status" value="1"/>
</dbReference>
<dbReference type="AlphaFoldDB" id="A0AAJ2ZJI9"/>
<evidence type="ECO:0000256" key="1">
    <source>
        <dbReference type="ARBA" id="ARBA00022676"/>
    </source>
</evidence>
<dbReference type="InterPro" id="IPR001296">
    <property type="entry name" value="Glyco_trans_1"/>
</dbReference>
<dbReference type="RefSeq" id="WP_154225011.1">
    <property type="nucleotide sequence ID" value="NZ_CP045309.1"/>
</dbReference>
<dbReference type="CDD" id="cd03809">
    <property type="entry name" value="GT4_MtfB-like"/>
    <property type="match status" value="1"/>
</dbReference>
<feature type="domain" description="Glycosyl transferase family 1" evidence="3">
    <location>
        <begin position="199"/>
        <end position="304"/>
    </location>
</feature>
<reference evidence="6 7" key="1">
    <citation type="submission" date="2019-10" db="EMBL/GenBank/DDBJ databases">
        <title>Genome Sequence of Micromonospora terminaliae DSM 101760.</title>
        <authorList>
            <person name="Guo L."/>
        </authorList>
    </citation>
    <scope>NUCLEOTIDE SEQUENCE [LARGE SCALE GENOMIC DNA]</scope>
    <source>
        <strain evidence="6 7">DSM 101760</strain>
    </source>
</reference>
<keyword evidence="7" id="KW-1185">Reference proteome</keyword>
<evidence type="ECO:0000313" key="8">
    <source>
        <dbReference type="Proteomes" id="UP000477779"/>
    </source>
</evidence>
<dbReference type="SUPFAM" id="SSF53756">
    <property type="entry name" value="UDP-Glycosyltransferase/glycogen phosphorylase"/>
    <property type="match status" value="1"/>
</dbReference>